<dbReference type="EMBL" id="CM000159">
    <property type="protein sequence ID" value="KRK01343.1"/>
    <property type="molecule type" value="Genomic_DNA"/>
</dbReference>
<dbReference type="KEGG" id="dya:Dyak_GE27721"/>
<evidence type="ECO:0000256" key="1">
    <source>
        <dbReference type="SAM" id="Phobius"/>
    </source>
</evidence>
<keyword evidence="1" id="KW-0812">Transmembrane</keyword>
<keyword evidence="1" id="KW-0472">Membrane</keyword>
<sequence>MNEHEKLVIYYWNFIKKFRMCGCRPLIIKIGLLLTIILIIAVNIMEVIIYGVNSTVEEHQVAKNINIVACFIALLGLSFGVYGTVMNIIFIIRVLMFIMIIFCLYKIVMWIVCKNLSPDLAADVINVWFQLNTCLSIIGSIMTVIFCMYLHEQTREFRLGY</sequence>
<reference evidence="2 3" key="1">
    <citation type="journal article" date="2007" name="Nature">
        <title>Evolution of genes and genomes on the Drosophila phylogeny.</title>
        <authorList>
            <consortium name="Drosophila 12 Genomes Consortium"/>
            <person name="Clark A.G."/>
            <person name="Eisen M.B."/>
            <person name="Smith D.R."/>
            <person name="Bergman C.M."/>
            <person name="Oliver B."/>
            <person name="Markow T.A."/>
            <person name="Kaufman T.C."/>
            <person name="Kellis M."/>
            <person name="Gelbart W."/>
            <person name="Iyer V.N."/>
            <person name="Pollard D.A."/>
            <person name="Sackton T.B."/>
            <person name="Larracuente A.M."/>
            <person name="Singh N.D."/>
            <person name="Abad J.P."/>
            <person name="Abt D.N."/>
            <person name="Adryan B."/>
            <person name="Aguade M."/>
            <person name="Akashi H."/>
            <person name="Anderson W.W."/>
            <person name="Aquadro C.F."/>
            <person name="Ardell D.H."/>
            <person name="Arguello R."/>
            <person name="Artieri C.G."/>
            <person name="Barbash D.A."/>
            <person name="Barker D."/>
            <person name="Barsanti P."/>
            <person name="Batterham P."/>
            <person name="Batzoglou S."/>
            <person name="Begun D."/>
            <person name="Bhutkar A."/>
            <person name="Blanco E."/>
            <person name="Bosak S.A."/>
            <person name="Bradley R.K."/>
            <person name="Brand A.D."/>
            <person name="Brent M.R."/>
            <person name="Brooks A.N."/>
            <person name="Brown R.H."/>
            <person name="Butlin R.K."/>
            <person name="Caggese C."/>
            <person name="Calvi B.R."/>
            <person name="Bernardo de Carvalho A."/>
            <person name="Caspi A."/>
            <person name="Castrezana S."/>
            <person name="Celniker S.E."/>
            <person name="Chang J.L."/>
            <person name="Chapple C."/>
            <person name="Chatterji S."/>
            <person name="Chinwalla A."/>
            <person name="Civetta A."/>
            <person name="Clifton S.W."/>
            <person name="Comeron J.M."/>
            <person name="Costello J.C."/>
            <person name="Coyne J.A."/>
            <person name="Daub J."/>
            <person name="David R.G."/>
            <person name="Delcher A.L."/>
            <person name="Delehaunty K."/>
            <person name="Do C.B."/>
            <person name="Ebling H."/>
            <person name="Edwards K."/>
            <person name="Eickbush T."/>
            <person name="Evans J.D."/>
            <person name="Filipski A."/>
            <person name="Findeiss S."/>
            <person name="Freyhult E."/>
            <person name="Fulton L."/>
            <person name="Fulton R."/>
            <person name="Garcia A.C."/>
            <person name="Gardiner A."/>
            <person name="Garfield D.A."/>
            <person name="Garvin B.E."/>
            <person name="Gibson G."/>
            <person name="Gilbert D."/>
            <person name="Gnerre S."/>
            <person name="Godfrey J."/>
            <person name="Good R."/>
            <person name="Gotea V."/>
            <person name="Gravely B."/>
            <person name="Greenberg A.J."/>
            <person name="Griffiths-Jones S."/>
            <person name="Gross S."/>
            <person name="Guigo R."/>
            <person name="Gustafson E.A."/>
            <person name="Haerty W."/>
            <person name="Hahn M.W."/>
            <person name="Halligan D.L."/>
            <person name="Halpern A.L."/>
            <person name="Halter G.M."/>
            <person name="Han M.V."/>
            <person name="Heger A."/>
            <person name="Hillier L."/>
            <person name="Hinrichs A.S."/>
            <person name="Holmes I."/>
            <person name="Hoskins R.A."/>
            <person name="Hubisz M.J."/>
            <person name="Hultmark D."/>
            <person name="Huntley M.A."/>
            <person name="Jaffe D.B."/>
            <person name="Jagadeeshan S."/>
            <person name="Jeck W.R."/>
            <person name="Johnson J."/>
            <person name="Jones C.D."/>
            <person name="Jordan W.C."/>
            <person name="Karpen G.H."/>
            <person name="Kataoka E."/>
            <person name="Keightley P.D."/>
            <person name="Kheradpour P."/>
            <person name="Kirkness E.F."/>
            <person name="Koerich L.B."/>
            <person name="Kristiansen K."/>
            <person name="Kudrna D."/>
            <person name="Kulathinal R.J."/>
            <person name="Kumar S."/>
            <person name="Kwok R."/>
            <person name="Lander E."/>
            <person name="Langley C.H."/>
            <person name="Lapoint R."/>
            <person name="Lazzaro B.P."/>
            <person name="Lee S.J."/>
            <person name="Levesque L."/>
            <person name="Li R."/>
            <person name="Lin C.F."/>
            <person name="Lin M.F."/>
            <person name="Lindblad-Toh K."/>
            <person name="Llopart A."/>
            <person name="Long M."/>
            <person name="Low L."/>
            <person name="Lozovsky E."/>
            <person name="Lu J."/>
            <person name="Luo M."/>
            <person name="Machado C.A."/>
            <person name="Makalowski W."/>
            <person name="Marzo M."/>
            <person name="Matsuda M."/>
            <person name="Matzkin L."/>
            <person name="McAllister B."/>
            <person name="McBride C.S."/>
            <person name="McKernan B."/>
            <person name="McKernan K."/>
            <person name="Mendez-Lago M."/>
            <person name="Minx P."/>
            <person name="Mollenhauer M.U."/>
            <person name="Montooth K."/>
            <person name="Mount S.M."/>
            <person name="Mu X."/>
            <person name="Myers E."/>
            <person name="Negre B."/>
            <person name="Newfeld S."/>
            <person name="Nielsen R."/>
            <person name="Noor M.A."/>
            <person name="O'Grady P."/>
            <person name="Pachter L."/>
            <person name="Papaceit M."/>
            <person name="Parisi M.J."/>
            <person name="Parisi M."/>
            <person name="Parts L."/>
            <person name="Pedersen J.S."/>
            <person name="Pesole G."/>
            <person name="Phillippy A.M."/>
            <person name="Ponting C.P."/>
            <person name="Pop M."/>
            <person name="Porcelli D."/>
            <person name="Powell J.R."/>
            <person name="Prohaska S."/>
            <person name="Pruitt K."/>
            <person name="Puig M."/>
            <person name="Quesneville H."/>
            <person name="Ram K.R."/>
            <person name="Rand D."/>
            <person name="Rasmussen M.D."/>
            <person name="Reed L.K."/>
            <person name="Reenan R."/>
            <person name="Reily A."/>
            <person name="Remington K.A."/>
            <person name="Rieger T.T."/>
            <person name="Ritchie M.G."/>
            <person name="Robin C."/>
            <person name="Rogers Y.H."/>
            <person name="Rohde C."/>
            <person name="Rozas J."/>
            <person name="Rubenfield M.J."/>
            <person name="Ruiz A."/>
            <person name="Russo S."/>
            <person name="Salzberg S.L."/>
            <person name="Sanchez-Gracia A."/>
            <person name="Saranga D.J."/>
            <person name="Sato H."/>
            <person name="Schaeffer S.W."/>
            <person name="Schatz M.C."/>
            <person name="Schlenke T."/>
            <person name="Schwartz R."/>
            <person name="Segarra C."/>
            <person name="Singh R.S."/>
            <person name="Sirot L."/>
            <person name="Sirota M."/>
            <person name="Sisneros N.B."/>
            <person name="Smith C.D."/>
            <person name="Smith T.F."/>
            <person name="Spieth J."/>
            <person name="Stage D.E."/>
            <person name="Stark A."/>
            <person name="Stephan W."/>
            <person name="Strausberg R.L."/>
            <person name="Strempel S."/>
            <person name="Sturgill D."/>
            <person name="Sutton G."/>
            <person name="Sutton G.G."/>
            <person name="Tao W."/>
            <person name="Teichmann S."/>
            <person name="Tobari Y.N."/>
            <person name="Tomimura Y."/>
            <person name="Tsolas J.M."/>
            <person name="Valente V.L."/>
            <person name="Venter E."/>
            <person name="Venter J.C."/>
            <person name="Vicario S."/>
            <person name="Vieira F.G."/>
            <person name="Vilella A.J."/>
            <person name="Villasante A."/>
            <person name="Walenz B."/>
            <person name="Wang J."/>
            <person name="Wasserman M."/>
            <person name="Watts T."/>
            <person name="Wilson D."/>
            <person name="Wilson R.K."/>
            <person name="Wing R.A."/>
            <person name="Wolfner M.F."/>
            <person name="Wong A."/>
            <person name="Wong G.K."/>
            <person name="Wu C.I."/>
            <person name="Wu G."/>
            <person name="Yamamoto D."/>
            <person name="Yang H.P."/>
            <person name="Yang S.P."/>
            <person name="Yorke J.A."/>
            <person name="Yoshida K."/>
            <person name="Zdobnov E."/>
            <person name="Zhang P."/>
            <person name="Zhang Y."/>
            <person name="Zimin A.V."/>
            <person name="Baldwin J."/>
            <person name="Abdouelleil A."/>
            <person name="Abdulkadir J."/>
            <person name="Abebe A."/>
            <person name="Abera B."/>
            <person name="Abreu J."/>
            <person name="Acer S.C."/>
            <person name="Aftuck L."/>
            <person name="Alexander A."/>
            <person name="An P."/>
            <person name="Anderson E."/>
            <person name="Anderson S."/>
            <person name="Arachi H."/>
            <person name="Azer M."/>
            <person name="Bachantsang P."/>
            <person name="Barry A."/>
            <person name="Bayul T."/>
            <person name="Berlin A."/>
            <person name="Bessette D."/>
            <person name="Bloom T."/>
            <person name="Blye J."/>
            <person name="Boguslavskiy L."/>
            <person name="Bonnet C."/>
            <person name="Boukhgalter B."/>
            <person name="Bourzgui I."/>
            <person name="Brown A."/>
            <person name="Cahill P."/>
            <person name="Channer S."/>
            <person name="Cheshatsang Y."/>
            <person name="Chuda L."/>
            <person name="Citroen M."/>
            <person name="Collymore A."/>
            <person name="Cooke P."/>
            <person name="Costello M."/>
            <person name="D'Aco K."/>
            <person name="Daza R."/>
            <person name="De Haan G."/>
            <person name="DeGray S."/>
            <person name="DeMaso C."/>
            <person name="Dhargay N."/>
            <person name="Dooley K."/>
            <person name="Dooley E."/>
            <person name="Doricent M."/>
            <person name="Dorje P."/>
            <person name="Dorjee K."/>
            <person name="Dupes A."/>
            <person name="Elong R."/>
            <person name="Falk J."/>
            <person name="Farina A."/>
            <person name="Faro S."/>
            <person name="Ferguson D."/>
            <person name="Fisher S."/>
            <person name="Foley C.D."/>
            <person name="Franke A."/>
            <person name="Friedrich D."/>
            <person name="Gadbois L."/>
            <person name="Gearin G."/>
            <person name="Gearin C.R."/>
            <person name="Giannoukos G."/>
            <person name="Goode T."/>
            <person name="Graham J."/>
            <person name="Grandbois E."/>
            <person name="Grewal S."/>
            <person name="Gyaltsen K."/>
            <person name="Hafez N."/>
            <person name="Hagos B."/>
            <person name="Hall J."/>
            <person name="Henson C."/>
            <person name="Hollinger A."/>
            <person name="Honan T."/>
            <person name="Huard M.D."/>
            <person name="Hughes L."/>
            <person name="Hurhula B."/>
            <person name="Husby M.E."/>
            <person name="Kamat A."/>
            <person name="Kanga B."/>
            <person name="Kashin S."/>
            <person name="Khazanovich D."/>
            <person name="Kisner P."/>
            <person name="Lance K."/>
            <person name="Lara M."/>
            <person name="Lee W."/>
            <person name="Lennon N."/>
            <person name="Letendre F."/>
            <person name="LeVine R."/>
            <person name="Lipovsky A."/>
            <person name="Liu X."/>
            <person name="Liu J."/>
            <person name="Liu S."/>
            <person name="Lokyitsang T."/>
            <person name="Lokyitsang Y."/>
            <person name="Lubonja R."/>
            <person name="Lui A."/>
            <person name="MacDonald P."/>
            <person name="Magnisalis V."/>
            <person name="Maru K."/>
            <person name="Matthews C."/>
            <person name="McCusker W."/>
            <person name="McDonough S."/>
            <person name="Mehta T."/>
            <person name="Meldrim J."/>
            <person name="Meneus L."/>
            <person name="Mihai O."/>
            <person name="Mihalev A."/>
            <person name="Mihova T."/>
            <person name="Mittelman R."/>
            <person name="Mlenga V."/>
            <person name="Montmayeur A."/>
            <person name="Mulrain L."/>
            <person name="Navidi A."/>
            <person name="Naylor J."/>
            <person name="Negash T."/>
            <person name="Nguyen T."/>
            <person name="Nguyen N."/>
            <person name="Nicol R."/>
            <person name="Norbu C."/>
            <person name="Norbu N."/>
            <person name="Novod N."/>
            <person name="O'Neill B."/>
            <person name="Osman S."/>
            <person name="Markiewicz E."/>
            <person name="Oyono O.L."/>
            <person name="Patti C."/>
            <person name="Phunkhang P."/>
            <person name="Pierre F."/>
            <person name="Priest M."/>
            <person name="Raghuraman S."/>
            <person name="Rege F."/>
            <person name="Reyes R."/>
            <person name="Rise C."/>
            <person name="Rogov P."/>
            <person name="Ross K."/>
            <person name="Ryan E."/>
            <person name="Settipalli S."/>
            <person name="Shea T."/>
            <person name="Sherpa N."/>
            <person name="Shi L."/>
            <person name="Shih D."/>
            <person name="Sparrow T."/>
            <person name="Spaulding J."/>
            <person name="Stalker J."/>
            <person name="Stange-Thomann N."/>
            <person name="Stavropoulos S."/>
            <person name="Stone C."/>
            <person name="Strader C."/>
            <person name="Tesfaye S."/>
            <person name="Thomson T."/>
            <person name="Thoulutsang Y."/>
            <person name="Thoulutsang D."/>
            <person name="Topham K."/>
            <person name="Topping I."/>
            <person name="Tsamla T."/>
            <person name="Vassiliev H."/>
            <person name="Vo A."/>
            <person name="Wangchuk T."/>
            <person name="Wangdi T."/>
            <person name="Weiand M."/>
            <person name="Wilkinson J."/>
            <person name="Wilson A."/>
            <person name="Yadav S."/>
            <person name="Young G."/>
            <person name="Yu Q."/>
            <person name="Zembek L."/>
            <person name="Zhong D."/>
            <person name="Zimmer A."/>
            <person name="Zwirko Z."/>
            <person name="Jaffe D.B."/>
            <person name="Alvarez P."/>
            <person name="Brockman W."/>
            <person name="Butler J."/>
            <person name="Chin C."/>
            <person name="Gnerre S."/>
            <person name="Grabherr M."/>
            <person name="Kleber M."/>
            <person name="Mauceli E."/>
            <person name="MacCallum I."/>
        </authorList>
    </citation>
    <scope>NUCLEOTIDE SEQUENCE [LARGE SCALE GENOMIC DNA]</scope>
    <source>
        <strain evidence="3">Tai18E2 / Tucson 14021-0261.01</strain>
    </source>
</reference>
<feature type="transmembrane region" description="Helical" evidence="1">
    <location>
        <begin position="90"/>
        <end position="112"/>
    </location>
</feature>
<feature type="transmembrane region" description="Helical" evidence="1">
    <location>
        <begin position="26"/>
        <end position="52"/>
    </location>
</feature>
<keyword evidence="3" id="KW-1185">Reference proteome</keyword>
<dbReference type="OrthoDB" id="7853055at2759"/>
<dbReference type="AlphaFoldDB" id="A0A0R1DWQ5"/>
<feature type="transmembrane region" description="Helical" evidence="1">
    <location>
        <begin position="64"/>
        <end position="83"/>
    </location>
</feature>
<reference evidence="2 3" key="2">
    <citation type="journal article" date="2007" name="PLoS Biol.">
        <title>Principles of genome evolution in the Drosophila melanogaster species group.</title>
        <authorList>
            <person name="Ranz J.M."/>
            <person name="Maurin D."/>
            <person name="Chan Y.S."/>
            <person name="von Grotthuss M."/>
            <person name="Hillier L.W."/>
            <person name="Roote J."/>
            <person name="Ashburner M."/>
            <person name="Bergman C.M."/>
        </authorList>
    </citation>
    <scope>NUCLEOTIDE SEQUENCE [LARGE SCALE GENOMIC DNA]</scope>
    <source>
        <strain evidence="3">Tai18E2 / Tucson 14021-0261.01</strain>
    </source>
</reference>
<evidence type="ECO:0000313" key="3">
    <source>
        <dbReference type="Proteomes" id="UP000002282"/>
    </source>
</evidence>
<accession>A0A0R1DWQ5</accession>
<protein>
    <submittedName>
        <fullName evidence="2">Uncharacterized protein, isoform B</fullName>
    </submittedName>
</protein>
<name>A0A0R1DWQ5_DROYA</name>
<gene>
    <name evidence="2" type="primary">Dyak\GE27721</name>
    <name evidence="2" type="synonym">GE27721</name>
    <name evidence="2" type="ORF">Dyak_GE27721</name>
</gene>
<evidence type="ECO:0000313" key="2">
    <source>
        <dbReference type="EMBL" id="KRK01343.1"/>
    </source>
</evidence>
<feature type="transmembrane region" description="Helical" evidence="1">
    <location>
        <begin position="127"/>
        <end position="150"/>
    </location>
</feature>
<organism evidence="2 3">
    <name type="scientific">Drosophila yakuba</name>
    <name type="common">Fruit fly</name>
    <dbReference type="NCBI Taxonomy" id="7245"/>
    <lineage>
        <taxon>Eukaryota</taxon>
        <taxon>Metazoa</taxon>
        <taxon>Ecdysozoa</taxon>
        <taxon>Arthropoda</taxon>
        <taxon>Hexapoda</taxon>
        <taxon>Insecta</taxon>
        <taxon>Pterygota</taxon>
        <taxon>Neoptera</taxon>
        <taxon>Endopterygota</taxon>
        <taxon>Diptera</taxon>
        <taxon>Brachycera</taxon>
        <taxon>Muscomorpha</taxon>
        <taxon>Ephydroidea</taxon>
        <taxon>Drosophilidae</taxon>
        <taxon>Drosophila</taxon>
        <taxon>Sophophora</taxon>
    </lineage>
</organism>
<proteinExistence type="predicted"/>
<dbReference type="Proteomes" id="UP000002282">
    <property type="component" value="Chromosome 3L"/>
</dbReference>
<keyword evidence="1" id="KW-1133">Transmembrane helix</keyword>